<dbReference type="InterPro" id="IPR008995">
    <property type="entry name" value="Mo/tungstate-bd_C_term_dom"/>
</dbReference>
<keyword evidence="1" id="KW-0813">Transport</keyword>
<dbReference type="PROSITE" id="PS00211">
    <property type="entry name" value="ABC_TRANSPORTER_1"/>
    <property type="match status" value="1"/>
</dbReference>
<dbReference type="GO" id="GO:0016887">
    <property type="term" value="F:ATP hydrolysis activity"/>
    <property type="evidence" value="ECO:0007669"/>
    <property type="project" value="InterPro"/>
</dbReference>
<dbReference type="InterPro" id="IPR003593">
    <property type="entry name" value="AAA+_ATPase"/>
</dbReference>
<dbReference type="Pfam" id="PF00005">
    <property type="entry name" value="ABC_tran"/>
    <property type="match status" value="1"/>
</dbReference>
<dbReference type="Proteomes" id="UP000218965">
    <property type="component" value="Chromosome"/>
</dbReference>
<evidence type="ECO:0000313" key="7">
    <source>
        <dbReference type="Proteomes" id="UP000218965"/>
    </source>
</evidence>
<dbReference type="GO" id="GO:0005524">
    <property type="term" value="F:ATP binding"/>
    <property type="evidence" value="ECO:0007669"/>
    <property type="project" value="UniProtKB-KW"/>
</dbReference>
<dbReference type="GO" id="GO:0022857">
    <property type="term" value="F:transmembrane transporter activity"/>
    <property type="evidence" value="ECO:0007669"/>
    <property type="project" value="InterPro"/>
</dbReference>
<name>A0A0U5BMX4_9MICO</name>
<reference evidence="7" key="1">
    <citation type="submission" date="2015-12" db="EMBL/GenBank/DDBJ databases">
        <authorList>
            <person name="Shamseldin A."/>
            <person name="Moawad H."/>
            <person name="Abd El-Rahim W.M."/>
            <person name="Sadowsky M.J."/>
        </authorList>
    </citation>
    <scope>NUCLEOTIDE SEQUENCE [LARGE SCALE GENOMIC DNA]</scope>
    <source>
        <strain evidence="7">JAM AC0309</strain>
    </source>
</reference>
<dbReference type="InterPro" id="IPR013611">
    <property type="entry name" value="Transp-assoc_OB_typ2"/>
</dbReference>
<dbReference type="GO" id="GO:0043190">
    <property type="term" value="C:ATP-binding cassette (ABC) transporter complex"/>
    <property type="evidence" value="ECO:0007669"/>
    <property type="project" value="InterPro"/>
</dbReference>
<proteinExistence type="predicted"/>
<dbReference type="InterPro" id="IPR027417">
    <property type="entry name" value="P-loop_NTPase"/>
</dbReference>
<feature type="domain" description="ABC transporter" evidence="5">
    <location>
        <begin position="23"/>
        <end position="253"/>
    </location>
</feature>
<dbReference type="EMBL" id="AP017315">
    <property type="protein sequence ID" value="BAU31542.1"/>
    <property type="molecule type" value="Genomic_DNA"/>
</dbReference>
<dbReference type="Gene3D" id="3.40.50.300">
    <property type="entry name" value="P-loop containing nucleotide triphosphate hydrolases"/>
    <property type="match status" value="1"/>
</dbReference>
<dbReference type="KEGG" id="malk:MalAC0309_0673"/>
<dbReference type="RefSeq" id="WP_096420776.1">
    <property type="nucleotide sequence ID" value="NZ_AP017315.1"/>
</dbReference>
<gene>
    <name evidence="6" type="ORF">MalAC0309_0673</name>
</gene>
<dbReference type="Pfam" id="PF08402">
    <property type="entry name" value="TOBE_2"/>
    <property type="match status" value="1"/>
</dbReference>
<dbReference type="SUPFAM" id="SSF52540">
    <property type="entry name" value="P-loop containing nucleoside triphosphate hydrolases"/>
    <property type="match status" value="1"/>
</dbReference>
<reference evidence="6 7" key="2">
    <citation type="submission" date="2016-01" db="EMBL/GenBank/DDBJ databases">
        <title>Microcella alkaliphila JAM AC0309 whole genome shotgun sequence.</title>
        <authorList>
            <person name="Kurata A."/>
            <person name="Hirose Y."/>
            <person name="Kishimoto N."/>
            <person name="Kobayashi T."/>
        </authorList>
    </citation>
    <scope>NUCLEOTIDE SEQUENCE [LARGE SCALE GENOMIC DNA]</scope>
    <source>
        <strain evidence="6 7">JAM AC0309</strain>
    </source>
</reference>
<evidence type="ECO:0000256" key="1">
    <source>
        <dbReference type="ARBA" id="ARBA00022448"/>
    </source>
</evidence>
<dbReference type="SUPFAM" id="SSF50331">
    <property type="entry name" value="MOP-like"/>
    <property type="match status" value="1"/>
</dbReference>
<protein>
    <submittedName>
        <fullName evidence="6">ABC transporter ATP-binding protein</fullName>
    </submittedName>
</protein>
<evidence type="ECO:0000313" key="6">
    <source>
        <dbReference type="EMBL" id="BAU31542.1"/>
    </source>
</evidence>
<dbReference type="InterPro" id="IPR017871">
    <property type="entry name" value="ABC_transporter-like_CS"/>
</dbReference>
<evidence type="ECO:0000259" key="5">
    <source>
        <dbReference type="PROSITE" id="PS50893"/>
    </source>
</evidence>
<evidence type="ECO:0000256" key="2">
    <source>
        <dbReference type="ARBA" id="ARBA00022741"/>
    </source>
</evidence>
<accession>A0A0U5BMX4</accession>
<feature type="compositionally biased region" description="Low complexity" evidence="4">
    <location>
        <begin position="1"/>
        <end position="16"/>
    </location>
</feature>
<keyword evidence="2" id="KW-0547">Nucleotide-binding</keyword>
<dbReference type="SMART" id="SM00382">
    <property type="entry name" value="AAA"/>
    <property type="match status" value="1"/>
</dbReference>
<dbReference type="AlphaFoldDB" id="A0A0U5BMX4"/>
<sequence length="358" mass="38938">MPATDTTAPATTPDAPSSETAGVELRGVSKHFGDMVAVRELDLTVAPGEFFSMLGPSGSGKTTVLRMIAGFEDVTSGQILLDGQDVTAAAPFDRTVNTVFQDYALFPHMTIAENVAYGLKVRKTPKAEITARVGESLEQVRLSHVADRLPHQLSGGQRQRIALARALILRPRVLLLDEPLGALDKQLREQMQIELKQIQREVGITFVFVTHDQEEALTLSDRIAVFNEGRVEQVGTPREVYEYPQTAFVASFLGISNLIPADLARELAGAEGAISVRPERVRLAATDASISAAETSVVGTITETVYTGPATRYIVTTDYGLTIVAERHNDHAPDDTAPFHRGDQVRAVWYREHAALVP</sequence>
<evidence type="ECO:0000256" key="4">
    <source>
        <dbReference type="SAM" id="MobiDB-lite"/>
    </source>
</evidence>
<dbReference type="FunFam" id="3.40.50.300:FF:000133">
    <property type="entry name" value="Spermidine/putrescine import ATP-binding protein PotA"/>
    <property type="match status" value="1"/>
</dbReference>
<dbReference type="PANTHER" id="PTHR42781:SF4">
    <property type="entry name" value="SPERMIDINE_PUTRESCINE IMPORT ATP-BINDING PROTEIN POTA"/>
    <property type="match status" value="1"/>
</dbReference>
<dbReference type="InterPro" id="IPR003439">
    <property type="entry name" value="ABC_transporter-like_ATP-bd"/>
</dbReference>
<dbReference type="PANTHER" id="PTHR42781">
    <property type="entry name" value="SPERMIDINE/PUTRESCINE IMPORT ATP-BINDING PROTEIN POTA"/>
    <property type="match status" value="1"/>
</dbReference>
<dbReference type="OrthoDB" id="9802264at2"/>
<dbReference type="PROSITE" id="PS50893">
    <property type="entry name" value="ABC_TRANSPORTER_2"/>
    <property type="match status" value="1"/>
</dbReference>
<keyword evidence="3 6" id="KW-0067">ATP-binding</keyword>
<feature type="region of interest" description="Disordered" evidence="4">
    <location>
        <begin position="1"/>
        <end position="21"/>
    </location>
</feature>
<evidence type="ECO:0000256" key="3">
    <source>
        <dbReference type="ARBA" id="ARBA00022840"/>
    </source>
</evidence>
<organism evidence="6 7">
    <name type="scientific">Microcella alkaliphila</name>
    <dbReference type="NCBI Taxonomy" id="279828"/>
    <lineage>
        <taxon>Bacteria</taxon>
        <taxon>Bacillati</taxon>
        <taxon>Actinomycetota</taxon>
        <taxon>Actinomycetes</taxon>
        <taxon>Micrococcales</taxon>
        <taxon>Microbacteriaceae</taxon>
        <taxon>Microcella</taxon>
    </lineage>
</organism>
<dbReference type="InterPro" id="IPR050093">
    <property type="entry name" value="ABC_SmlMolc_Importer"/>
</dbReference>